<dbReference type="SUPFAM" id="SSF55781">
    <property type="entry name" value="GAF domain-like"/>
    <property type="match status" value="1"/>
</dbReference>
<dbReference type="RefSeq" id="WP_091057604.1">
    <property type="nucleotide sequence ID" value="NZ_FNCF01000001.1"/>
</dbReference>
<evidence type="ECO:0000313" key="3">
    <source>
        <dbReference type="Proteomes" id="UP000198863"/>
    </source>
</evidence>
<dbReference type="Proteomes" id="UP000198863">
    <property type="component" value="Unassembled WGS sequence"/>
</dbReference>
<dbReference type="EMBL" id="FNCF01000001">
    <property type="protein sequence ID" value="SDF56040.1"/>
    <property type="molecule type" value="Genomic_DNA"/>
</dbReference>
<dbReference type="Gene3D" id="3.30.70.270">
    <property type="match status" value="1"/>
</dbReference>
<protein>
    <recommendedName>
        <fullName evidence="1">GGDEF domain-containing protein</fullName>
    </recommendedName>
</protein>
<name>A0A1G7M4A8_9ACTN</name>
<dbReference type="OrthoDB" id="5184016at2"/>
<reference evidence="3" key="1">
    <citation type="submission" date="2016-10" db="EMBL/GenBank/DDBJ databases">
        <authorList>
            <person name="Varghese N."/>
            <person name="Submissions S."/>
        </authorList>
    </citation>
    <scope>NUCLEOTIDE SEQUENCE [LARGE SCALE GENOMIC DNA]</scope>
    <source>
        <strain evidence="3">DSM 44526</strain>
    </source>
</reference>
<dbReference type="PROSITE" id="PS50887">
    <property type="entry name" value="GGDEF"/>
    <property type="match status" value="1"/>
</dbReference>
<dbReference type="InterPro" id="IPR029787">
    <property type="entry name" value="Nucleotide_cyclase"/>
</dbReference>
<feature type="domain" description="GGDEF" evidence="1">
    <location>
        <begin position="211"/>
        <end position="314"/>
    </location>
</feature>
<dbReference type="AlphaFoldDB" id="A0A1G7M4A8"/>
<accession>A0A1G7M4A8</accession>
<dbReference type="SUPFAM" id="SSF55073">
    <property type="entry name" value="Nucleotide cyclase"/>
    <property type="match status" value="1"/>
</dbReference>
<keyword evidence="3" id="KW-1185">Reference proteome</keyword>
<sequence>MATTSAQPDLPGPTAARGHLASVFAASAASVVDAFAATEGLDGFAVSRMTDRWWTGVATDRANRVAVLDRPLPVALSVCHHLLVDDRAAHAPDVRRHPHPAVRALGRRYAVREFLTAPLRRPDGRLLGSVCGWTARAAAVPDPDGLLRRLGSAADHLAARFSAALDAVADDRLADRERALRTADPVTGLPDRRGWGQLLQDEEDRARQLAGPVSLVLVDVGTVRTARGLRRAGEVLAGAAGGAAVARVSGRRFGVLAGDVEDPLALAWDVRSALIAAGYGATAGWAVREPREGLDRTWWRAEDALVQVRAAPPG</sequence>
<dbReference type="InterPro" id="IPR043128">
    <property type="entry name" value="Rev_trsase/Diguanyl_cyclase"/>
</dbReference>
<evidence type="ECO:0000259" key="1">
    <source>
        <dbReference type="PROSITE" id="PS50887"/>
    </source>
</evidence>
<gene>
    <name evidence="2" type="ORF">SAMN05660324_0480</name>
</gene>
<organism evidence="2 3">
    <name type="scientific">Klenkia brasiliensis</name>
    <dbReference type="NCBI Taxonomy" id="333142"/>
    <lineage>
        <taxon>Bacteria</taxon>
        <taxon>Bacillati</taxon>
        <taxon>Actinomycetota</taxon>
        <taxon>Actinomycetes</taxon>
        <taxon>Geodermatophilales</taxon>
        <taxon>Geodermatophilaceae</taxon>
        <taxon>Klenkia</taxon>
    </lineage>
</organism>
<evidence type="ECO:0000313" key="2">
    <source>
        <dbReference type="EMBL" id="SDF56040.1"/>
    </source>
</evidence>
<dbReference type="InterPro" id="IPR000160">
    <property type="entry name" value="GGDEF_dom"/>
</dbReference>
<proteinExistence type="predicted"/>